<sequence length="299" mass="33595">MNIILTTLLLLISPITTSNELIVTHNNEEIANVNREQFLEPFVDDPIINWTKYQAFTQELGQIVYTEPKNAYINQQGKIISGELGYQLHEEKFTELFYAYLLNHNNDKMIEVPLLSIHPNVDSELLANIRTERIGHYLTHFNAGNKERAHNITLAAEAIDSHVVFPNQTFSFNEVVGKRTKEKGYLPAPEIVKGELTEGIGGGICQVSSTLFNAVDRAGVQIVERYSHSKSVPYVPKGRDATVSWYGPDFTFENTLNQPLLIRAKVSGGQMVINVFSSENVDYTPREVPNAAKQLSDES</sequence>
<reference evidence="1" key="1">
    <citation type="submission" date="2023-11" db="EMBL/GenBank/DDBJ databases">
        <title>Gracilibacillus pellucida a moderately halophilic bacterium isolated from saline soil in Xinjiang province.</title>
        <authorList>
            <person name="Zhang Z."/>
            <person name="Tan F."/>
            <person name="Wang Y."/>
            <person name="Xia M."/>
        </authorList>
    </citation>
    <scope>NUCLEOTIDE SEQUENCE</scope>
    <source>
        <strain evidence="1">S3-1-1</strain>
    </source>
</reference>
<accession>A0ACC6M8W7</accession>
<evidence type="ECO:0000313" key="2">
    <source>
        <dbReference type="Proteomes" id="UP001277972"/>
    </source>
</evidence>
<comment type="caution">
    <text evidence="1">The sequence shown here is derived from an EMBL/GenBank/DDBJ whole genome shotgun (WGS) entry which is preliminary data.</text>
</comment>
<gene>
    <name evidence="1" type="ORF">SH601_15260</name>
</gene>
<name>A0ACC6M8W7_9BACI</name>
<dbReference type="Proteomes" id="UP001277972">
    <property type="component" value="Unassembled WGS sequence"/>
</dbReference>
<keyword evidence="2" id="KW-1185">Reference proteome</keyword>
<proteinExistence type="predicted"/>
<organism evidence="1 2">
    <name type="scientific">Gracilibacillus pellucidus</name>
    <dbReference type="NCBI Taxonomy" id="3095368"/>
    <lineage>
        <taxon>Bacteria</taxon>
        <taxon>Bacillati</taxon>
        <taxon>Bacillota</taxon>
        <taxon>Bacilli</taxon>
        <taxon>Bacillales</taxon>
        <taxon>Bacillaceae</taxon>
        <taxon>Gracilibacillus</taxon>
    </lineage>
</organism>
<protein>
    <submittedName>
        <fullName evidence="1">VanW family protein</fullName>
    </submittedName>
</protein>
<dbReference type="EMBL" id="JAWZSR010000011">
    <property type="protein sequence ID" value="MDX8047326.1"/>
    <property type="molecule type" value="Genomic_DNA"/>
</dbReference>
<evidence type="ECO:0000313" key="1">
    <source>
        <dbReference type="EMBL" id="MDX8047326.1"/>
    </source>
</evidence>